<evidence type="ECO:0000313" key="3">
    <source>
        <dbReference type="Proteomes" id="UP001374579"/>
    </source>
</evidence>
<organism evidence="2 3">
    <name type="scientific">Littorina saxatilis</name>
    <dbReference type="NCBI Taxonomy" id="31220"/>
    <lineage>
        <taxon>Eukaryota</taxon>
        <taxon>Metazoa</taxon>
        <taxon>Spiralia</taxon>
        <taxon>Lophotrochozoa</taxon>
        <taxon>Mollusca</taxon>
        <taxon>Gastropoda</taxon>
        <taxon>Caenogastropoda</taxon>
        <taxon>Littorinimorpha</taxon>
        <taxon>Littorinoidea</taxon>
        <taxon>Littorinidae</taxon>
        <taxon>Littorina</taxon>
    </lineage>
</organism>
<dbReference type="GO" id="GO:0020037">
    <property type="term" value="F:heme binding"/>
    <property type="evidence" value="ECO:0007669"/>
    <property type="project" value="InterPro"/>
</dbReference>
<dbReference type="EMBL" id="JBAMIC010002778">
    <property type="protein sequence ID" value="KAK7089145.1"/>
    <property type="molecule type" value="Genomic_DNA"/>
</dbReference>
<sequence length="75" mass="8474">MELWTGVDVPVSLLLLPLALILLYVYATWPFGQLQSLGISGPPPQPFFGNQRQLTTKGQFYALLEWSKKYGRVYG</sequence>
<name>A0AAN9ALJ5_9CAEN</name>
<dbReference type="GO" id="GO:0004497">
    <property type="term" value="F:monooxygenase activity"/>
    <property type="evidence" value="ECO:0007669"/>
    <property type="project" value="InterPro"/>
</dbReference>
<comment type="caution">
    <text evidence="2">The sequence shown here is derived from an EMBL/GenBank/DDBJ whole genome shotgun (WGS) entry which is preliminary data.</text>
</comment>
<proteinExistence type="predicted"/>
<dbReference type="InterPro" id="IPR036396">
    <property type="entry name" value="Cyt_P450_sf"/>
</dbReference>
<protein>
    <recommendedName>
        <fullName evidence="4">Cytochrome P450</fullName>
    </recommendedName>
</protein>
<evidence type="ECO:0008006" key="4">
    <source>
        <dbReference type="Google" id="ProtNLM"/>
    </source>
</evidence>
<keyword evidence="3" id="KW-1185">Reference proteome</keyword>
<keyword evidence="1" id="KW-1133">Transmembrane helix</keyword>
<dbReference type="GO" id="GO:0016705">
    <property type="term" value="F:oxidoreductase activity, acting on paired donors, with incorporation or reduction of molecular oxygen"/>
    <property type="evidence" value="ECO:0007669"/>
    <property type="project" value="InterPro"/>
</dbReference>
<keyword evidence="1" id="KW-0472">Membrane</keyword>
<evidence type="ECO:0000256" key="1">
    <source>
        <dbReference type="SAM" id="Phobius"/>
    </source>
</evidence>
<evidence type="ECO:0000313" key="2">
    <source>
        <dbReference type="EMBL" id="KAK7089145.1"/>
    </source>
</evidence>
<feature type="transmembrane region" description="Helical" evidence="1">
    <location>
        <begin position="12"/>
        <end position="29"/>
    </location>
</feature>
<dbReference type="GO" id="GO:0005506">
    <property type="term" value="F:iron ion binding"/>
    <property type="evidence" value="ECO:0007669"/>
    <property type="project" value="InterPro"/>
</dbReference>
<keyword evidence="1" id="KW-0812">Transmembrane</keyword>
<dbReference type="Proteomes" id="UP001374579">
    <property type="component" value="Unassembled WGS sequence"/>
</dbReference>
<dbReference type="Gene3D" id="1.10.630.10">
    <property type="entry name" value="Cytochrome P450"/>
    <property type="match status" value="1"/>
</dbReference>
<gene>
    <name evidence="2" type="ORF">V1264_024599</name>
</gene>
<reference evidence="2 3" key="1">
    <citation type="submission" date="2024-02" db="EMBL/GenBank/DDBJ databases">
        <title>Chromosome-scale genome assembly of the rough periwinkle Littorina saxatilis.</title>
        <authorList>
            <person name="De Jode A."/>
            <person name="Faria R."/>
            <person name="Formenti G."/>
            <person name="Sims Y."/>
            <person name="Smith T.P."/>
            <person name="Tracey A."/>
            <person name="Wood J.M.D."/>
            <person name="Zagrodzka Z.B."/>
            <person name="Johannesson K."/>
            <person name="Butlin R.K."/>
            <person name="Leder E.H."/>
        </authorList>
    </citation>
    <scope>NUCLEOTIDE SEQUENCE [LARGE SCALE GENOMIC DNA]</scope>
    <source>
        <strain evidence="2">Snail1</strain>
        <tissue evidence="2">Muscle</tissue>
    </source>
</reference>
<dbReference type="AlphaFoldDB" id="A0AAN9ALJ5"/>
<accession>A0AAN9ALJ5</accession>